<accession>A0ACC0UIR4</accession>
<comment type="caution">
    <text evidence="1">The sequence shown here is derived from an EMBL/GenBank/DDBJ whole genome shotgun (WGS) entry which is preliminary data.</text>
</comment>
<proteinExistence type="predicted"/>
<dbReference type="Proteomes" id="UP001207468">
    <property type="component" value="Unassembled WGS sequence"/>
</dbReference>
<evidence type="ECO:0000313" key="2">
    <source>
        <dbReference type="Proteomes" id="UP001207468"/>
    </source>
</evidence>
<dbReference type="EMBL" id="JAGFNK010000020">
    <property type="protein sequence ID" value="KAI9511610.1"/>
    <property type="molecule type" value="Genomic_DNA"/>
</dbReference>
<sequence>MLYDLCLHSTLDDIRIYLTGGVLLPRLKNLSVESVHPESSLTIQQFFVDVTRHYPALEVLSVDVIVGIQKQHRCEPLLPEHVHPLLSLKQLARLELRHNLPLQISEVDLAELGAALPTIEALVLNPEPLQLARPQLTLGSLLSIAENFPNLSHLGIYLDAEDVTTPTPHSPGKQRTFPCLRTLNMGASPIRSDHISVALFLSHLLSENGVVIQSGVSWSQVLFDDEYSATVGQRCRGWDEVARVLPLLRQMHKVEKAHRQDMEKEVEDLRMRNERLNQQVKSMSDRIRQLEAALADAENGSLPPAALGDEPSSVSQDSFQDREPTSVEYEGDLDSVSKNLGSLAIDEEGKAQYYGETAGAEFLQHLMPVVCPVAQSHSTYLLTFDPVPRGDFEQTVLEPLYSSVNDIVPLLNFEPHRLSVFFMVIATGALFDSQPTARIIAEQYHAFACATFCLESIVNGATCASIQGLLMMAHFLFLTDRSGNERRWLLKGLCTKVIHMLGLQRDSAGWNLNEEEVQRRRTLFWEFFTWECWACVIHGRPPTLNLAHSDCRFPRDLQPHLLPSGKSELSFHSWKFHYSAVCLSVSVQRAFSVKRESYSSLLELDRRIRSFPLPTHLLSPVYGTRNRDWDSDPSRAMQQFFAACERESNVGSRKRYVVHLDPLQHEYGQSVVAVYRSANILINGLRRLAGTHPKLAGRVWFFWSSLYTSSVLLGAIVVKSPGCKLAHSALSLLDQSLTVYEEGSRLSRPPATMPMLEKLRHRAHHAYSAFASNMSGGSQTPLPFTLPDNIHDLSAFGGTRGGVISKSPTNSPEGSGAPSPPDSSLSALSADVSANSIHQPARSSQSPIPLATQSAFRLLERQVFSTPLRPTPSGDDGAGLVPVHPDRGDASPNQRAPIFGPSIFVSPERSLPSSLKGGDPGYSPSETAPFSPSQEPARERNQLVSLPTGEEILDVDLEALVLPLAPQRPMEYSQYPQLQQFQDILMSDGADGRPPQIPQDDVWWQFVDDLGIQRI</sequence>
<organism evidence="1 2">
    <name type="scientific">Russula earlei</name>
    <dbReference type="NCBI Taxonomy" id="71964"/>
    <lineage>
        <taxon>Eukaryota</taxon>
        <taxon>Fungi</taxon>
        <taxon>Dikarya</taxon>
        <taxon>Basidiomycota</taxon>
        <taxon>Agaricomycotina</taxon>
        <taxon>Agaricomycetes</taxon>
        <taxon>Russulales</taxon>
        <taxon>Russulaceae</taxon>
        <taxon>Russula</taxon>
    </lineage>
</organism>
<reference evidence="1" key="1">
    <citation type="submission" date="2021-03" db="EMBL/GenBank/DDBJ databases">
        <title>Evolutionary priming and transition to the ectomycorrhizal habit in an iconic lineage of mushroom-forming fungi: is preadaptation a requirement?</title>
        <authorList>
            <consortium name="DOE Joint Genome Institute"/>
            <person name="Looney B.P."/>
            <person name="Miyauchi S."/>
            <person name="Morin E."/>
            <person name="Drula E."/>
            <person name="Courty P.E."/>
            <person name="Chicoki N."/>
            <person name="Fauchery L."/>
            <person name="Kohler A."/>
            <person name="Kuo A."/>
            <person name="LaButti K."/>
            <person name="Pangilinan J."/>
            <person name="Lipzen A."/>
            <person name="Riley R."/>
            <person name="Andreopoulos W."/>
            <person name="He G."/>
            <person name="Johnson J."/>
            <person name="Barry K.W."/>
            <person name="Grigoriev I.V."/>
            <person name="Nagy L."/>
            <person name="Hibbett D."/>
            <person name="Henrissat B."/>
            <person name="Matheny P.B."/>
            <person name="Labbe J."/>
            <person name="Martin A.F."/>
        </authorList>
    </citation>
    <scope>NUCLEOTIDE SEQUENCE</scope>
    <source>
        <strain evidence="1">BPL698</strain>
    </source>
</reference>
<gene>
    <name evidence="1" type="ORF">F5148DRAFT_1280700</name>
</gene>
<keyword evidence="2" id="KW-1185">Reference proteome</keyword>
<name>A0ACC0UIR4_9AGAM</name>
<evidence type="ECO:0000313" key="1">
    <source>
        <dbReference type="EMBL" id="KAI9511610.1"/>
    </source>
</evidence>
<protein>
    <submittedName>
        <fullName evidence="1">Fungal-specific transcription factor domain-containing protein</fullName>
    </submittedName>
</protein>